<dbReference type="EMBL" id="CP001037">
    <property type="protein sequence ID" value="ACC82448.1"/>
    <property type="molecule type" value="Genomic_DNA"/>
</dbReference>
<dbReference type="InterPro" id="IPR007863">
    <property type="entry name" value="Peptidase_M16_C"/>
</dbReference>
<dbReference type="PhylomeDB" id="B2J7K3"/>
<keyword evidence="6" id="KW-1185">Reference proteome</keyword>
<organism evidence="5 6">
    <name type="scientific">Nostoc punctiforme (strain ATCC 29133 / PCC 73102)</name>
    <dbReference type="NCBI Taxonomy" id="63737"/>
    <lineage>
        <taxon>Bacteria</taxon>
        <taxon>Bacillati</taxon>
        <taxon>Cyanobacteriota</taxon>
        <taxon>Cyanophyceae</taxon>
        <taxon>Nostocales</taxon>
        <taxon>Nostocaceae</taxon>
        <taxon>Nostoc</taxon>
    </lineage>
</organism>
<proteinExistence type="inferred from homology"/>
<dbReference type="Pfam" id="PF05193">
    <property type="entry name" value="Peptidase_M16_C"/>
    <property type="match status" value="1"/>
</dbReference>
<dbReference type="PANTHER" id="PTHR11851:SF49">
    <property type="entry name" value="MITOCHONDRIAL-PROCESSING PEPTIDASE SUBUNIT ALPHA"/>
    <property type="match status" value="1"/>
</dbReference>
<dbReference type="InterPro" id="IPR011765">
    <property type="entry name" value="Pept_M16_N"/>
</dbReference>
<dbReference type="InterPro" id="IPR011249">
    <property type="entry name" value="Metalloenz_LuxS/M16"/>
</dbReference>
<feature type="domain" description="Peptidase M16 C-terminal" evidence="4">
    <location>
        <begin position="199"/>
        <end position="376"/>
    </location>
</feature>
<comment type="similarity">
    <text evidence="1 2">Belongs to the peptidase M16 family.</text>
</comment>
<evidence type="ECO:0000313" key="5">
    <source>
        <dbReference type="EMBL" id="ACC82448.1"/>
    </source>
</evidence>
<dbReference type="KEGG" id="npu:Npun_R4070"/>
<dbReference type="HOGENOM" id="CLU_009902_3_2_3"/>
<name>B2J7K3_NOSP7</name>
<evidence type="ECO:0000259" key="4">
    <source>
        <dbReference type="Pfam" id="PF05193"/>
    </source>
</evidence>
<dbReference type="Pfam" id="PF00675">
    <property type="entry name" value="Peptidase_M16"/>
    <property type="match status" value="1"/>
</dbReference>
<dbReference type="GO" id="GO:0046872">
    <property type="term" value="F:metal ion binding"/>
    <property type="evidence" value="ECO:0007669"/>
    <property type="project" value="InterPro"/>
</dbReference>
<dbReference type="EC" id="3.4.24.64" evidence="5"/>
<evidence type="ECO:0000256" key="2">
    <source>
        <dbReference type="RuleBase" id="RU004447"/>
    </source>
</evidence>
<protein>
    <submittedName>
        <fullName evidence="5">Peptidase M16 domain protein</fullName>
        <ecNumber evidence="5">3.4.24.64</ecNumber>
    </submittedName>
</protein>
<dbReference type="EnsemblBacteria" id="ACC82448">
    <property type="protein sequence ID" value="ACC82448"/>
    <property type="gene ID" value="Npun_R4070"/>
</dbReference>
<dbReference type="OrthoDB" id="9811314at2"/>
<accession>B2J7K3</accession>
<gene>
    <name evidence="5" type="ordered locus">Npun_R4070</name>
</gene>
<dbReference type="InterPro" id="IPR001431">
    <property type="entry name" value="Pept_M16_Zn_BS"/>
</dbReference>
<reference evidence="5 6" key="2">
    <citation type="journal article" date="2013" name="Plant Physiol.">
        <title>A Nostoc punctiforme Sugar Transporter Necessary to Establish a Cyanobacterium-Plant Symbiosis.</title>
        <authorList>
            <person name="Ekman M."/>
            <person name="Picossi S."/>
            <person name="Campbell E.L."/>
            <person name="Meeks J.C."/>
            <person name="Flores E."/>
        </authorList>
    </citation>
    <scope>NUCLEOTIDE SEQUENCE [LARGE SCALE GENOMIC DNA]</scope>
    <source>
        <strain evidence="6">ATCC 29133 / PCC 73102</strain>
    </source>
</reference>
<dbReference type="PROSITE" id="PS00143">
    <property type="entry name" value="INSULINASE"/>
    <property type="match status" value="1"/>
</dbReference>
<reference evidence="6" key="1">
    <citation type="submission" date="2008-04" db="EMBL/GenBank/DDBJ databases">
        <title>Complete sequence of chromosome of Nostoc punctiforme ATCC 29133.</title>
        <authorList>
            <consortium name="US DOE Joint Genome Institute"/>
            <person name="Copeland A."/>
            <person name="Lucas S."/>
            <person name="Lapidus A."/>
            <person name="Glavina del Rio T."/>
            <person name="Dalin E."/>
            <person name="Tice H."/>
            <person name="Pitluck S."/>
            <person name="Chain P."/>
            <person name="Malfatti S."/>
            <person name="Shin M."/>
            <person name="Vergez L."/>
            <person name="Schmutz J."/>
            <person name="Larimer F."/>
            <person name="Land M."/>
            <person name="Hauser L."/>
            <person name="Kyrpides N."/>
            <person name="Kim E."/>
            <person name="Meeks J.C."/>
            <person name="Elhai J."/>
            <person name="Campbell E.L."/>
            <person name="Thiel T."/>
            <person name="Longmire J."/>
            <person name="Potts M."/>
            <person name="Atlas R."/>
        </authorList>
    </citation>
    <scope>NUCLEOTIDE SEQUENCE [LARGE SCALE GENOMIC DNA]</scope>
    <source>
        <strain evidence="6">ATCC 29133 / PCC 73102</strain>
    </source>
</reference>
<evidence type="ECO:0000313" key="6">
    <source>
        <dbReference type="Proteomes" id="UP000001191"/>
    </source>
</evidence>
<dbReference type="SUPFAM" id="SSF63411">
    <property type="entry name" value="LuxS/MPP-like metallohydrolase"/>
    <property type="match status" value="2"/>
</dbReference>
<dbReference type="Proteomes" id="UP000001191">
    <property type="component" value="Chromosome"/>
</dbReference>
<keyword evidence="5" id="KW-0378">Hydrolase</keyword>
<dbReference type="GO" id="GO:0004222">
    <property type="term" value="F:metalloendopeptidase activity"/>
    <property type="evidence" value="ECO:0007669"/>
    <property type="project" value="UniProtKB-EC"/>
</dbReference>
<evidence type="ECO:0000256" key="1">
    <source>
        <dbReference type="ARBA" id="ARBA00007261"/>
    </source>
</evidence>
<feature type="domain" description="Peptidase M16 N-terminal" evidence="3">
    <location>
        <begin position="46"/>
        <end position="190"/>
    </location>
</feature>
<dbReference type="InterPro" id="IPR050361">
    <property type="entry name" value="MPP/UQCRC_Complex"/>
</dbReference>
<dbReference type="GO" id="GO:0006508">
    <property type="term" value="P:proteolysis"/>
    <property type="evidence" value="ECO:0007669"/>
    <property type="project" value="InterPro"/>
</dbReference>
<dbReference type="Gene3D" id="3.30.830.10">
    <property type="entry name" value="Metalloenzyme, LuxS/M16 peptidase-like"/>
    <property type="match status" value="2"/>
</dbReference>
<evidence type="ECO:0000259" key="3">
    <source>
        <dbReference type="Pfam" id="PF00675"/>
    </source>
</evidence>
<dbReference type="eggNOG" id="COG0612">
    <property type="taxonomic scope" value="Bacteria"/>
</dbReference>
<sequence>MRYRSELRLHNCVELWLKLQKLLKQLTNTVFPASVFRLESGLTFIHQEIPTTPVVVADVWVRAGASLEPKPWFGMAHFLEHMIFKGTATLPPGMFDSKVENWGGVSNAATSYDYANYSLTTAAPYLKDTLPYLGELLLNAAIPEDEFSRERDVVLEEIRSCQDDSDWIGFQALIQSIYPHHPYGRSVLGTEQELMQQSPEAMRCFHHAHYQPENMTVVIAGGIAQQPAWELVNRSFSDFAERSNCPQFEKVTKPVITGIHRQELCLPRIEQARLLMAWLVPGVEEIRTSYGLDLLSVLLAEGRTSRLVRDLREDLQLVQGIYSSFSLQRESSLFTITAWLEPENLEEVESLICAHLDNLQTEGISEQELARTRRLLCNEYAFSTETPNQLTGLYGYYNTIAQAELAVTYPQQIQSFDAQELQKLAKQYLSPQNYAVTVLKPC</sequence>
<dbReference type="PANTHER" id="PTHR11851">
    <property type="entry name" value="METALLOPROTEASE"/>
    <property type="match status" value="1"/>
</dbReference>
<dbReference type="RefSeq" id="WP_012410415.1">
    <property type="nucleotide sequence ID" value="NC_010628.1"/>
</dbReference>
<dbReference type="AlphaFoldDB" id="B2J7K3"/>
<dbReference type="STRING" id="63737.Npun_R4070"/>